<gene>
    <name evidence="7" type="primary">GCSH</name>
    <name evidence="7" type="ORF">Esi_0046_0032</name>
</gene>
<dbReference type="PROSITE" id="PS50968">
    <property type="entry name" value="BIOTINYL_LIPOYL"/>
    <property type="match status" value="1"/>
</dbReference>
<evidence type="ECO:0000313" key="7">
    <source>
        <dbReference type="EMBL" id="CBJ48668.1"/>
    </source>
</evidence>
<dbReference type="Gene3D" id="2.40.50.100">
    <property type="match status" value="1"/>
</dbReference>
<dbReference type="GO" id="GO:0019464">
    <property type="term" value="P:glycine decarboxylation via glycine cleavage system"/>
    <property type="evidence" value="ECO:0007669"/>
    <property type="project" value="UniProtKB-UniRule"/>
</dbReference>
<dbReference type="Pfam" id="PF01597">
    <property type="entry name" value="GCV_H"/>
    <property type="match status" value="1"/>
</dbReference>
<proteinExistence type="inferred from homology"/>
<dbReference type="InterPro" id="IPR033753">
    <property type="entry name" value="GCV_H/Fam206"/>
</dbReference>
<keyword evidence="3 5" id="KW-0809">Transit peptide</keyword>
<dbReference type="STRING" id="2880.D7G1U2"/>
<evidence type="ECO:0000256" key="2">
    <source>
        <dbReference type="ARBA" id="ARBA00022823"/>
    </source>
</evidence>
<dbReference type="EMBL" id="FN649743">
    <property type="protein sequence ID" value="CBJ48668.1"/>
    <property type="molecule type" value="Genomic_DNA"/>
</dbReference>
<name>D7G1U2_ECTSI</name>
<evidence type="ECO:0000256" key="1">
    <source>
        <dbReference type="ARBA" id="ARBA00009249"/>
    </source>
</evidence>
<dbReference type="OMA" id="EHEWLSG"/>
<protein>
    <recommendedName>
        <fullName evidence="5">Glycine cleavage system H protein</fullName>
    </recommendedName>
</protein>
<dbReference type="Proteomes" id="UP000002630">
    <property type="component" value="Linkage Group LG18"/>
</dbReference>
<keyword evidence="8" id="KW-1185">Reference proteome</keyword>
<keyword evidence="5" id="KW-0496">Mitochondrion</keyword>
<dbReference type="InterPro" id="IPR000089">
    <property type="entry name" value="Biotin_lipoyl"/>
</dbReference>
<accession>D7G1U2</accession>
<comment type="similarity">
    <text evidence="1 5">Belongs to the GcvH family.</text>
</comment>
<dbReference type="AlphaFoldDB" id="D7G1U2"/>
<reference evidence="7 8" key="1">
    <citation type="journal article" date="2010" name="Nature">
        <title>The Ectocarpus genome and the independent evolution of multicellularity in brown algae.</title>
        <authorList>
            <person name="Cock J.M."/>
            <person name="Sterck L."/>
            <person name="Rouze P."/>
            <person name="Scornet D."/>
            <person name="Allen A.E."/>
            <person name="Amoutzias G."/>
            <person name="Anthouard V."/>
            <person name="Artiguenave F."/>
            <person name="Aury J.M."/>
            <person name="Badger J.H."/>
            <person name="Beszteri B."/>
            <person name="Billiau K."/>
            <person name="Bonnet E."/>
            <person name="Bothwell J.H."/>
            <person name="Bowler C."/>
            <person name="Boyen C."/>
            <person name="Brownlee C."/>
            <person name="Carrano C.J."/>
            <person name="Charrier B."/>
            <person name="Cho G.Y."/>
            <person name="Coelho S.M."/>
            <person name="Collen J."/>
            <person name="Corre E."/>
            <person name="Da Silva C."/>
            <person name="Delage L."/>
            <person name="Delaroque N."/>
            <person name="Dittami S.M."/>
            <person name="Doulbeau S."/>
            <person name="Elias M."/>
            <person name="Farnham G."/>
            <person name="Gachon C.M."/>
            <person name="Gschloessl B."/>
            <person name="Heesch S."/>
            <person name="Jabbari K."/>
            <person name="Jubin C."/>
            <person name="Kawai H."/>
            <person name="Kimura K."/>
            <person name="Kloareg B."/>
            <person name="Kupper F.C."/>
            <person name="Lang D."/>
            <person name="Le Bail A."/>
            <person name="Leblanc C."/>
            <person name="Lerouge P."/>
            <person name="Lohr M."/>
            <person name="Lopez P.J."/>
            <person name="Martens C."/>
            <person name="Maumus F."/>
            <person name="Michel G."/>
            <person name="Miranda-Saavedra D."/>
            <person name="Morales J."/>
            <person name="Moreau H."/>
            <person name="Motomura T."/>
            <person name="Nagasato C."/>
            <person name="Napoli C.A."/>
            <person name="Nelson D.R."/>
            <person name="Nyvall-Collen P."/>
            <person name="Peters A.F."/>
            <person name="Pommier C."/>
            <person name="Potin P."/>
            <person name="Poulain J."/>
            <person name="Quesneville H."/>
            <person name="Read B."/>
            <person name="Rensing S.A."/>
            <person name="Ritter A."/>
            <person name="Rousvoal S."/>
            <person name="Samanta M."/>
            <person name="Samson G."/>
            <person name="Schroeder D.C."/>
            <person name="Segurens B."/>
            <person name="Strittmatter M."/>
            <person name="Tonon T."/>
            <person name="Tregear J.W."/>
            <person name="Valentin K."/>
            <person name="von Dassow P."/>
            <person name="Yamagishi T."/>
            <person name="Van de Peer Y."/>
            <person name="Wincker P."/>
        </authorList>
    </citation>
    <scope>NUCLEOTIDE SEQUENCE [LARGE SCALE GENOMIC DNA]</scope>
    <source>
        <strain evidence="8">Ec32 / CCAP1310/4</strain>
    </source>
</reference>
<dbReference type="InParanoid" id="D7G1U2"/>
<dbReference type="NCBIfam" id="TIGR00527">
    <property type="entry name" value="gcvH"/>
    <property type="match status" value="1"/>
</dbReference>
<dbReference type="PANTHER" id="PTHR11715">
    <property type="entry name" value="GLYCINE CLEAVAGE SYSTEM H PROTEIN"/>
    <property type="match status" value="1"/>
</dbReference>
<dbReference type="EMBL" id="FN648663">
    <property type="protein sequence ID" value="CBJ48668.1"/>
    <property type="molecule type" value="Genomic_DNA"/>
</dbReference>
<comment type="subcellular location">
    <subcellularLocation>
        <location evidence="5">Mitochondrion</location>
    </subcellularLocation>
</comment>
<evidence type="ECO:0000256" key="3">
    <source>
        <dbReference type="ARBA" id="ARBA00022946"/>
    </source>
</evidence>
<comment type="function">
    <text evidence="5">The H protein shuttles the methylamine group of glycine from the P protein to the T protein.</text>
</comment>
<dbReference type="PANTHER" id="PTHR11715:SF3">
    <property type="entry name" value="GLYCINE CLEAVAGE SYSTEM H PROTEIN-RELATED"/>
    <property type="match status" value="1"/>
</dbReference>
<dbReference type="FunCoup" id="D7G1U2">
    <property type="interactions" value="141"/>
</dbReference>
<feature type="modified residue" description="N6-lipoyllysine" evidence="4">
    <location>
        <position position="106"/>
    </location>
</feature>
<dbReference type="SUPFAM" id="SSF51230">
    <property type="entry name" value="Single hybrid motif"/>
    <property type="match status" value="1"/>
</dbReference>
<evidence type="ECO:0000313" key="8">
    <source>
        <dbReference type="Proteomes" id="UP000002630"/>
    </source>
</evidence>
<dbReference type="CDD" id="cd06848">
    <property type="entry name" value="GCS_H"/>
    <property type="match status" value="1"/>
</dbReference>
<dbReference type="PROSITE" id="PS00189">
    <property type="entry name" value="LIPOYL"/>
    <property type="match status" value="1"/>
</dbReference>
<keyword evidence="2 4" id="KW-0450">Lipoyl</keyword>
<organism evidence="7 8">
    <name type="scientific">Ectocarpus siliculosus</name>
    <name type="common">Brown alga</name>
    <name type="synonym">Conferva siliculosa</name>
    <dbReference type="NCBI Taxonomy" id="2880"/>
    <lineage>
        <taxon>Eukaryota</taxon>
        <taxon>Sar</taxon>
        <taxon>Stramenopiles</taxon>
        <taxon>Ochrophyta</taxon>
        <taxon>PX clade</taxon>
        <taxon>Phaeophyceae</taxon>
        <taxon>Ectocarpales</taxon>
        <taxon>Ectocarpaceae</taxon>
        <taxon>Ectocarpus</taxon>
    </lineage>
</organism>
<dbReference type="GO" id="GO:0005960">
    <property type="term" value="C:glycine cleavage complex"/>
    <property type="evidence" value="ECO:0007669"/>
    <property type="project" value="UniProtKB-UniRule"/>
</dbReference>
<evidence type="ECO:0000259" key="6">
    <source>
        <dbReference type="PROSITE" id="PS50968"/>
    </source>
</evidence>
<dbReference type="NCBIfam" id="NF002270">
    <property type="entry name" value="PRK01202.1"/>
    <property type="match status" value="1"/>
</dbReference>
<sequence>MASVAVARFSGALRSGAAVRTMRAFTGPSPSLARTGWLAAGAGNKRCMSTVYAESHEYLTVEGDTAKVGITAFAAKALGDVVFVDLPEVGDELEAGDSFGSVESVKAASDVYSPASGEVLEVNEALTESPGILNEDPMGKGWFIKIKMTEPAPDTLMDPAAYETHCEDSA</sequence>
<dbReference type="OrthoDB" id="10264154at2759"/>
<dbReference type="HAMAP" id="MF_00272">
    <property type="entry name" value="GcvH"/>
    <property type="match status" value="1"/>
</dbReference>
<comment type="cofactor">
    <cofactor evidence="5">
        <name>(R)-lipoate</name>
        <dbReference type="ChEBI" id="CHEBI:83088"/>
    </cofactor>
    <text evidence="5">Binds 1 lipoyl cofactor covalently.</text>
</comment>
<dbReference type="GO" id="GO:0009249">
    <property type="term" value="P:protein lipoylation"/>
    <property type="evidence" value="ECO:0007669"/>
    <property type="project" value="TreeGrafter"/>
</dbReference>
<evidence type="ECO:0000256" key="4">
    <source>
        <dbReference type="PIRSR" id="PIRSR617453-50"/>
    </source>
</evidence>
<dbReference type="InterPro" id="IPR011053">
    <property type="entry name" value="Single_hybrid_motif"/>
</dbReference>
<feature type="domain" description="Lipoyl-binding" evidence="6">
    <location>
        <begin position="65"/>
        <end position="147"/>
    </location>
</feature>
<dbReference type="InterPro" id="IPR003016">
    <property type="entry name" value="2-oxoA_DH_lipoyl-BS"/>
</dbReference>
<dbReference type="GO" id="GO:0005739">
    <property type="term" value="C:mitochondrion"/>
    <property type="evidence" value="ECO:0007669"/>
    <property type="project" value="UniProtKB-SubCell"/>
</dbReference>
<evidence type="ECO:0000256" key="5">
    <source>
        <dbReference type="RuleBase" id="RU364055"/>
    </source>
</evidence>
<comment type="subunit">
    <text evidence="5">The glycine cleavage system is composed of four proteins: P, T, L and H.</text>
</comment>
<dbReference type="eggNOG" id="KOG3373">
    <property type="taxonomic scope" value="Eukaryota"/>
</dbReference>
<dbReference type="InterPro" id="IPR002930">
    <property type="entry name" value="GCV_H"/>
</dbReference>
<dbReference type="InterPro" id="IPR017453">
    <property type="entry name" value="GCV_H_sub"/>
</dbReference>